<dbReference type="Gene3D" id="1.10.150.130">
    <property type="match status" value="1"/>
</dbReference>
<keyword evidence="4" id="KW-0233">DNA recombination</keyword>
<dbReference type="Proteomes" id="UP000321275">
    <property type="component" value="Unassembled WGS sequence"/>
</dbReference>
<keyword evidence="3 5" id="KW-0238">DNA-binding</keyword>
<proteinExistence type="inferred from homology"/>
<dbReference type="PROSITE" id="PS51898">
    <property type="entry name" value="TYR_RECOMBINASE"/>
    <property type="match status" value="1"/>
</dbReference>
<name>A0A510X3M1_9GAMM</name>
<organism evidence="8 9">
    <name type="scientific">Bisbaumannia pacifica</name>
    <dbReference type="NCBI Taxonomy" id="77098"/>
    <lineage>
        <taxon>Bacteria</taxon>
        <taxon>Pseudomonadati</taxon>
        <taxon>Pseudomonadota</taxon>
        <taxon>Gammaproteobacteria</taxon>
        <taxon>Oceanospirillales</taxon>
        <taxon>Halomonadaceae</taxon>
        <taxon>Bisbaumannia</taxon>
    </lineage>
</organism>
<dbReference type="Gene3D" id="1.10.443.10">
    <property type="entry name" value="Intergrase catalytic core"/>
    <property type="match status" value="1"/>
</dbReference>
<dbReference type="OrthoDB" id="6173494at2"/>
<evidence type="ECO:0000313" key="9">
    <source>
        <dbReference type="Proteomes" id="UP000321275"/>
    </source>
</evidence>
<dbReference type="GO" id="GO:0015074">
    <property type="term" value="P:DNA integration"/>
    <property type="evidence" value="ECO:0007669"/>
    <property type="project" value="UniProtKB-KW"/>
</dbReference>
<dbReference type="InterPro" id="IPR050090">
    <property type="entry name" value="Tyrosine_recombinase_XerCD"/>
</dbReference>
<evidence type="ECO:0000256" key="2">
    <source>
        <dbReference type="ARBA" id="ARBA00022908"/>
    </source>
</evidence>
<dbReference type="InterPro" id="IPR010998">
    <property type="entry name" value="Integrase_recombinase_N"/>
</dbReference>
<dbReference type="InterPro" id="IPR011010">
    <property type="entry name" value="DNA_brk_join_enz"/>
</dbReference>
<comment type="caution">
    <text evidence="8">The sequence shown here is derived from an EMBL/GenBank/DDBJ whole genome shotgun (WGS) entry which is preliminary data.</text>
</comment>
<dbReference type="RefSeq" id="WP_146801187.1">
    <property type="nucleotide sequence ID" value="NZ_BJUK01000003.1"/>
</dbReference>
<evidence type="ECO:0000256" key="3">
    <source>
        <dbReference type="ARBA" id="ARBA00023125"/>
    </source>
</evidence>
<evidence type="ECO:0000256" key="5">
    <source>
        <dbReference type="PROSITE-ProRule" id="PRU01248"/>
    </source>
</evidence>
<dbReference type="AlphaFoldDB" id="A0A510X3M1"/>
<evidence type="ECO:0000256" key="1">
    <source>
        <dbReference type="ARBA" id="ARBA00008857"/>
    </source>
</evidence>
<accession>A0A510X3M1</accession>
<dbReference type="Pfam" id="PF00589">
    <property type="entry name" value="Phage_integrase"/>
    <property type="match status" value="1"/>
</dbReference>
<evidence type="ECO:0000259" key="7">
    <source>
        <dbReference type="PROSITE" id="PS51900"/>
    </source>
</evidence>
<dbReference type="PROSITE" id="PS51900">
    <property type="entry name" value="CB"/>
    <property type="match status" value="1"/>
</dbReference>
<keyword evidence="9" id="KW-1185">Reference proteome</keyword>
<dbReference type="PANTHER" id="PTHR30349">
    <property type="entry name" value="PHAGE INTEGRASE-RELATED"/>
    <property type="match status" value="1"/>
</dbReference>
<dbReference type="SUPFAM" id="SSF56349">
    <property type="entry name" value="DNA breaking-rejoining enzymes"/>
    <property type="match status" value="1"/>
</dbReference>
<evidence type="ECO:0000259" key="6">
    <source>
        <dbReference type="PROSITE" id="PS51898"/>
    </source>
</evidence>
<sequence>MSKPSLGIPRVYWRKGAWRYLCNDRQKALVGKSWIRLGATRGEALEAWEEWQPLLFPKTGMAQLFDRYQAEIIPAKPSPDTRRSNLQELKALRKVFGGMELEDVTVHDVYRFLDARGVQSKTQANHELALLKHIFRTAQRWGLMEHNPADPVPKLKTIPRDRYITDAELRTFLKYSTPWVQRYTLLKYKTGLRQKDLLSLQLSQLTPEGIRLRTRKVGKLAMIPWDDELRRLVDEIRADNLARGKQGPTLFCKRNGEAYDKDHFHSRWQYSMRKAIKEGGLTRFTEHDLRAKHATDADNQKLDVQANLQHSDRRTTEIYLRAKRIAEVTMLSAEGFQAAKTVQPKDEKSEG</sequence>
<feature type="domain" description="Core-binding (CB)" evidence="7">
    <location>
        <begin position="59"/>
        <end position="139"/>
    </location>
</feature>
<comment type="similarity">
    <text evidence="1">Belongs to the 'phage' integrase family.</text>
</comment>
<evidence type="ECO:0000256" key="4">
    <source>
        <dbReference type="ARBA" id="ARBA00023172"/>
    </source>
</evidence>
<gene>
    <name evidence="8" type="ORF">HPA02_02970</name>
</gene>
<reference evidence="8 9" key="1">
    <citation type="submission" date="2019-07" db="EMBL/GenBank/DDBJ databases">
        <title>Whole genome shotgun sequence of Halomonas pacifica NBRC 102220.</title>
        <authorList>
            <person name="Hosoyama A."/>
            <person name="Uohara A."/>
            <person name="Ohji S."/>
            <person name="Ichikawa N."/>
        </authorList>
    </citation>
    <scope>NUCLEOTIDE SEQUENCE [LARGE SCALE GENOMIC DNA]</scope>
    <source>
        <strain evidence="8 9">NBRC 102220</strain>
    </source>
</reference>
<dbReference type="EMBL" id="BJUK01000003">
    <property type="protein sequence ID" value="GEK46014.1"/>
    <property type="molecule type" value="Genomic_DNA"/>
</dbReference>
<feature type="domain" description="Tyr recombinase" evidence="6">
    <location>
        <begin position="159"/>
        <end position="335"/>
    </location>
</feature>
<dbReference type="InterPro" id="IPR044068">
    <property type="entry name" value="CB"/>
</dbReference>
<dbReference type="GO" id="GO:0006310">
    <property type="term" value="P:DNA recombination"/>
    <property type="evidence" value="ECO:0007669"/>
    <property type="project" value="UniProtKB-KW"/>
</dbReference>
<dbReference type="InterPro" id="IPR013762">
    <property type="entry name" value="Integrase-like_cat_sf"/>
</dbReference>
<protein>
    <submittedName>
        <fullName evidence="8">Integrase</fullName>
    </submittedName>
</protein>
<dbReference type="GO" id="GO:0003677">
    <property type="term" value="F:DNA binding"/>
    <property type="evidence" value="ECO:0007669"/>
    <property type="project" value="UniProtKB-UniRule"/>
</dbReference>
<dbReference type="PANTHER" id="PTHR30349:SF41">
    <property type="entry name" value="INTEGRASE_RECOMBINASE PROTEIN MJ0367-RELATED"/>
    <property type="match status" value="1"/>
</dbReference>
<dbReference type="InterPro" id="IPR002104">
    <property type="entry name" value="Integrase_catalytic"/>
</dbReference>
<keyword evidence="2" id="KW-0229">DNA integration</keyword>
<evidence type="ECO:0000313" key="8">
    <source>
        <dbReference type="EMBL" id="GEK46014.1"/>
    </source>
</evidence>